<reference evidence="1 2" key="1">
    <citation type="submission" date="2015-09" db="EMBL/GenBank/DDBJ databases">
        <title>Genome sequencing project for genomic taxonomy and phylogenomics of Bacillus-like bacteria.</title>
        <authorList>
            <person name="Liu B."/>
            <person name="Wang J."/>
            <person name="Zhu Y."/>
            <person name="Liu G."/>
            <person name="Chen Q."/>
            <person name="Chen Z."/>
            <person name="Lan J."/>
            <person name="Che J."/>
            <person name="Ge C."/>
            <person name="Shi H."/>
            <person name="Pan Z."/>
            <person name="Liu X."/>
        </authorList>
    </citation>
    <scope>NUCLEOTIDE SEQUENCE [LARGE SCALE GENOMIC DNA]</scope>
    <source>
        <strain evidence="1 2">LMG 18435</strain>
    </source>
</reference>
<dbReference type="Pfam" id="PF08876">
    <property type="entry name" value="DUF1836"/>
    <property type="match status" value="1"/>
</dbReference>
<dbReference type="STRING" id="157838.AN964_10475"/>
<evidence type="ECO:0008006" key="3">
    <source>
        <dbReference type="Google" id="ProtNLM"/>
    </source>
</evidence>
<proteinExistence type="predicted"/>
<dbReference type="EMBL" id="LJJC01000004">
    <property type="protein sequence ID" value="KQL53883.1"/>
    <property type="molecule type" value="Genomic_DNA"/>
</dbReference>
<dbReference type="AlphaFoldDB" id="A0A0Q3WXV6"/>
<evidence type="ECO:0000313" key="2">
    <source>
        <dbReference type="Proteomes" id="UP000051888"/>
    </source>
</evidence>
<dbReference type="PANTHER" id="PTHR40056:SF1">
    <property type="entry name" value="DUF1836 DOMAIN-CONTAINING PROTEIN"/>
    <property type="match status" value="1"/>
</dbReference>
<keyword evidence="2" id="KW-1185">Reference proteome</keyword>
<dbReference type="PATRIC" id="fig|157838.3.peg.2306"/>
<accession>A0A0Q3WXV6</accession>
<dbReference type="InterPro" id="IPR014975">
    <property type="entry name" value="DUF1836"/>
</dbReference>
<dbReference type="OrthoDB" id="2351599at2"/>
<evidence type="ECO:0000313" key="1">
    <source>
        <dbReference type="EMBL" id="KQL53883.1"/>
    </source>
</evidence>
<name>A0A0Q3WXV6_9BACI</name>
<dbReference type="Proteomes" id="UP000051888">
    <property type="component" value="Unassembled WGS sequence"/>
</dbReference>
<organism evidence="1 2">
    <name type="scientific">Heyndrickxia shackletonii</name>
    <dbReference type="NCBI Taxonomy" id="157838"/>
    <lineage>
        <taxon>Bacteria</taxon>
        <taxon>Bacillati</taxon>
        <taxon>Bacillota</taxon>
        <taxon>Bacilli</taxon>
        <taxon>Bacillales</taxon>
        <taxon>Bacillaceae</taxon>
        <taxon>Heyndrickxia</taxon>
    </lineage>
</organism>
<protein>
    <recommendedName>
        <fullName evidence="3">DUF1836 domain-containing protein</fullName>
    </recommendedName>
</protein>
<comment type="caution">
    <text evidence="1">The sequence shown here is derived from an EMBL/GenBank/DDBJ whole genome shotgun (WGS) entry which is preliminary data.</text>
</comment>
<gene>
    <name evidence="1" type="ORF">AN964_10475</name>
</gene>
<sequence>MDTFHLTRKEMAELLLCLKGWNEKKPLKILQEGWIRSKKNSVNDGGTVNTLVSTYLPPIFDKILKENQIDIGLSLNEIVALGNQIENTSFSSTAVQNWVKRDIKEMIVAPQKGKKYSLEQTALLFLVEDLKSSLDFESIRRLLKLIINDPEDNEDDLINPIHLYATYSILFDELNMSGIQLNEKELNIHTVTTMEKIIEGKAENIVAGYHNIHHNQREAIKNIIVIATLSVYTAYYQMLAKRYLKAALFAQDIEESYQEK</sequence>
<dbReference type="PANTHER" id="PTHR40056">
    <property type="entry name" value="HYPOTHETICAL CYTOSOLIC PROTEIN"/>
    <property type="match status" value="1"/>
</dbReference>
<dbReference type="RefSeq" id="WP_055739621.1">
    <property type="nucleotide sequence ID" value="NZ_JAAIWL010000001.1"/>
</dbReference>